<dbReference type="Proteomes" id="UP001164539">
    <property type="component" value="Chromosome 5"/>
</dbReference>
<keyword evidence="2" id="KW-1185">Reference proteome</keyword>
<gene>
    <name evidence="1" type="ORF">OWV82_010383</name>
</gene>
<protein>
    <submittedName>
        <fullName evidence="1">Disease resistance protein</fullName>
    </submittedName>
</protein>
<reference evidence="1 2" key="1">
    <citation type="journal article" date="2023" name="Science">
        <title>Complex scaffold remodeling in plant triterpene biosynthesis.</title>
        <authorList>
            <person name="De La Pena R."/>
            <person name="Hodgson H."/>
            <person name="Liu J.C."/>
            <person name="Stephenson M.J."/>
            <person name="Martin A.C."/>
            <person name="Owen C."/>
            <person name="Harkess A."/>
            <person name="Leebens-Mack J."/>
            <person name="Jimenez L.E."/>
            <person name="Osbourn A."/>
            <person name="Sattely E.S."/>
        </authorList>
    </citation>
    <scope>NUCLEOTIDE SEQUENCE [LARGE SCALE GENOMIC DNA]</scope>
    <source>
        <strain evidence="2">cv. JPN11</strain>
        <tissue evidence="1">Leaf</tissue>
    </source>
</reference>
<sequence>MSAGEIVAIVTGVLGLVTAIATPFVRFAFDQCTKYLKPDEDVWRYLLEEKQNVENMIVILSVREVPDKAQLSAEAWEIIGMIANCHDIETSDCFGFCWCLADYRKSYLVGQYVTDIKRRVKKLRNDLESRGVDAINALEGFGGNHISRNLVGEQAREVFEKIKTLVWKAKSGIIGVYGACGVGKTHVVRYVYESLQNQKDLFTLIWLEVSNRVDILTLQMEIANQIDLKLPKNGSVQDNAKEFKKALLKKYILLVLDDMRKTISTEEIGLPTHNMLIVITSRSFAVCSEMRCDDKIALKSLSDDEAYELLKIEIGTSRFLSKDKIQFTLKEIVKECGCLPLAIIAAAKSLRKYFEYHDVVLTERSLKMESAKFNNLKYIENKVIQDLKLSYEQLESSRYSCAKKCLLYCATYPRSHAFAATELMNNWMAEGLLREVEDIDEKLGEAKEILEELKDASLLKSTAYEDGEEIVKMHPIVWDMAVELEKEDPPPEELTSRSEMVIATSDMASSSS</sequence>
<name>A0ACC1Y711_MELAZ</name>
<evidence type="ECO:0000313" key="2">
    <source>
        <dbReference type="Proteomes" id="UP001164539"/>
    </source>
</evidence>
<evidence type="ECO:0000313" key="1">
    <source>
        <dbReference type="EMBL" id="KAJ4718739.1"/>
    </source>
</evidence>
<dbReference type="EMBL" id="CM051398">
    <property type="protein sequence ID" value="KAJ4718739.1"/>
    <property type="molecule type" value="Genomic_DNA"/>
</dbReference>
<accession>A0ACC1Y711</accession>
<proteinExistence type="predicted"/>
<organism evidence="1 2">
    <name type="scientific">Melia azedarach</name>
    <name type="common">Chinaberry tree</name>
    <dbReference type="NCBI Taxonomy" id="155640"/>
    <lineage>
        <taxon>Eukaryota</taxon>
        <taxon>Viridiplantae</taxon>
        <taxon>Streptophyta</taxon>
        <taxon>Embryophyta</taxon>
        <taxon>Tracheophyta</taxon>
        <taxon>Spermatophyta</taxon>
        <taxon>Magnoliopsida</taxon>
        <taxon>eudicotyledons</taxon>
        <taxon>Gunneridae</taxon>
        <taxon>Pentapetalae</taxon>
        <taxon>rosids</taxon>
        <taxon>malvids</taxon>
        <taxon>Sapindales</taxon>
        <taxon>Meliaceae</taxon>
        <taxon>Melia</taxon>
    </lineage>
</organism>
<comment type="caution">
    <text evidence="1">The sequence shown here is derived from an EMBL/GenBank/DDBJ whole genome shotgun (WGS) entry which is preliminary data.</text>
</comment>